<dbReference type="PANTHER" id="PTHR34105:SF1">
    <property type="entry name" value="PROLINE-, GLUTAMIC ACID- AND LEUCINE-RICH PROTEIN 1"/>
    <property type="match status" value="1"/>
</dbReference>
<comment type="caution">
    <text evidence="2">The sequence shown here is derived from an EMBL/GenBank/DDBJ whole genome shotgun (WGS) entry which is preliminary data.</text>
</comment>
<organism evidence="2 3">
    <name type="scientific">Elysia marginata</name>
    <dbReference type="NCBI Taxonomy" id="1093978"/>
    <lineage>
        <taxon>Eukaryota</taxon>
        <taxon>Metazoa</taxon>
        <taxon>Spiralia</taxon>
        <taxon>Lophotrochozoa</taxon>
        <taxon>Mollusca</taxon>
        <taxon>Gastropoda</taxon>
        <taxon>Heterobranchia</taxon>
        <taxon>Euthyneura</taxon>
        <taxon>Panpulmonata</taxon>
        <taxon>Sacoglossa</taxon>
        <taxon>Placobranchoidea</taxon>
        <taxon>Plakobranchidae</taxon>
        <taxon>Elysia</taxon>
    </lineage>
</organism>
<name>A0AAV4JR98_9GAST</name>
<dbReference type="AlphaFoldDB" id="A0AAV4JR98"/>
<evidence type="ECO:0000256" key="1">
    <source>
        <dbReference type="SAM" id="MobiDB-lite"/>
    </source>
</evidence>
<dbReference type="EMBL" id="BMAT01007021">
    <property type="protein sequence ID" value="GFS24275.1"/>
    <property type="molecule type" value="Genomic_DNA"/>
</dbReference>
<feature type="region of interest" description="Disordered" evidence="1">
    <location>
        <begin position="475"/>
        <end position="573"/>
    </location>
</feature>
<feature type="compositionally biased region" description="Basic residues" evidence="1">
    <location>
        <begin position="244"/>
        <end position="254"/>
    </location>
</feature>
<dbReference type="GO" id="GO:0005634">
    <property type="term" value="C:nucleus"/>
    <property type="evidence" value="ECO:0007669"/>
    <property type="project" value="TreeGrafter"/>
</dbReference>
<feature type="compositionally biased region" description="Low complexity" evidence="1">
    <location>
        <begin position="224"/>
        <end position="233"/>
    </location>
</feature>
<protein>
    <submittedName>
        <fullName evidence="2">Proline-, glutamic acid- and leucine-rich protein 1</fullName>
    </submittedName>
</protein>
<accession>A0AAV4JR98</accession>
<sequence>MDVASNHYLRDFMAPRKAEEWNKCIHNLIKQMHQKLSLLYENVEEISEPPNSTIHNSSEDATKAGDVPFSDVVETFVKHCDSLCLLLRTPTKWPVKLPMNSVLKVLARCLKVSSTDLKSKPSLSELADALPDLHGSVLLVFLQLITCCGSNVLPQSRVIVDASLRTLSGAKHAKDESKSITRGKAYQVLCSMVEKFGFGRHLQSLCHLLMPEMVSDICTKDAPKTNSSTTTPKPKQEIESIAQRKGKKRKKGKKQKGDSYSDLPVCATEDTGNSLQAELCNVEATEAALELSHLVIERAEFSQVQTLIRSLLQMCKDLQRESISSSSPYTLESCRKTLYSAVFSCATVRLGPDCDRKDTIGHYQLTSLAMSLLITASHSDSSSRVQESCKEFLVLLRNTGNLNRAIVRRVLPDEQMQAKDIAEVEREAERLCEENKSLWKQLVDTQLDVEAQRRELVQLRQSLILNKNVESDIRDENTNKSNKENTTVEEEDEESADDTGVNIPVDQNESNLSEKKTNQPETESEVSAQTVQKEASDLHLETSSTPVVPSEEFANEKTASTTVEVTGKHKKVC</sequence>
<dbReference type="PANTHER" id="PTHR34105">
    <property type="entry name" value="PROLINE-, GLUTAMIC ACID- AND LEUCINE-RICH PROTEIN 1"/>
    <property type="match status" value="1"/>
</dbReference>
<feature type="compositionally biased region" description="Acidic residues" evidence="1">
    <location>
        <begin position="487"/>
        <end position="497"/>
    </location>
</feature>
<dbReference type="GO" id="GO:0006364">
    <property type="term" value="P:rRNA processing"/>
    <property type="evidence" value="ECO:0007669"/>
    <property type="project" value="TreeGrafter"/>
</dbReference>
<dbReference type="Proteomes" id="UP000762676">
    <property type="component" value="Unassembled WGS sequence"/>
</dbReference>
<dbReference type="InterPro" id="IPR016024">
    <property type="entry name" value="ARM-type_fold"/>
</dbReference>
<gene>
    <name evidence="2" type="ORF">ElyMa_003411400</name>
</gene>
<feature type="region of interest" description="Disordered" evidence="1">
    <location>
        <begin position="220"/>
        <end position="260"/>
    </location>
</feature>
<proteinExistence type="predicted"/>
<keyword evidence="3" id="KW-1185">Reference proteome</keyword>
<reference evidence="2 3" key="1">
    <citation type="journal article" date="2021" name="Elife">
        <title>Chloroplast acquisition without the gene transfer in kleptoplastic sea slugs, Plakobranchus ocellatus.</title>
        <authorList>
            <person name="Maeda T."/>
            <person name="Takahashi S."/>
            <person name="Yoshida T."/>
            <person name="Shimamura S."/>
            <person name="Takaki Y."/>
            <person name="Nagai Y."/>
            <person name="Toyoda A."/>
            <person name="Suzuki Y."/>
            <person name="Arimoto A."/>
            <person name="Ishii H."/>
            <person name="Satoh N."/>
            <person name="Nishiyama T."/>
            <person name="Hasebe M."/>
            <person name="Maruyama T."/>
            <person name="Minagawa J."/>
            <person name="Obokata J."/>
            <person name="Shigenobu S."/>
        </authorList>
    </citation>
    <scope>NUCLEOTIDE SEQUENCE [LARGE SCALE GENOMIC DNA]</scope>
</reference>
<feature type="compositionally biased region" description="Polar residues" evidence="1">
    <location>
        <begin position="519"/>
        <end position="533"/>
    </location>
</feature>
<evidence type="ECO:0000313" key="3">
    <source>
        <dbReference type="Proteomes" id="UP000762676"/>
    </source>
</evidence>
<dbReference type="SUPFAM" id="SSF48371">
    <property type="entry name" value="ARM repeat"/>
    <property type="match status" value="1"/>
</dbReference>
<evidence type="ECO:0000313" key="2">
    <source>
        <dbReference type="EMBL" id="GFS24275.1"/>
    </source>
</evidence>